<evidence type="ECO:0000313" key="1">
    <source>
        <dbReference type="EMBL" id="MBB4025480.1"/>
    </source>
</evidence>
<keyword evidence="2" id="KW-1185">Reference proteome</keyword>
<comment type="caution">
    <text evidence="1">The sequence shown here is derived from an EMBL/GenBank/DDBJ whole genome shotgun (WGS) entry which is preliminary data.</text>
</comment>
<gene>
    <name evidence="1" type="ORF">GGR14_001252</name>
</gene>
<evidence type="ECO:0000313" key="2">
    <source>
        <dbReference type="Proteomes" id="UP000546007"/>
    </source>
</evidence>
<evidence type="ECO:0008006" key="3">
    <source>
        <dbReference type="Google" id="ProtNLM"/>
    </source>
</evidence>
<dbReference type="InterPro" id="IPR024353">
    <property type="entry name" value="DUF3871"/>
</dbReference>
<dbReference type="OrthoDB" id="995338at2"/>
<name>A0A7W6HUZ0_9BACT</name>
<dbReference type="AlphaFoldDB" id="A0A7W6HUZ0"/>
<proteinExistence type="predicted"/>
<dbReference type="Pfam" id="PF12987">
    <property type="entry name" value="DUF3871"/>
    <property type="match status" value="1"/>
</dbReference>
<accession>A0A7W6HUZ0</accession>
<dbReference type="RefSeq" id="WP_124318330.1">
    <property type="nucleotide sequence ID" value="NZ_AP028155.1"/>
</dbReference>
<reference evidence="1 2" key="1">
    <citation type="submission" date="2020-08" db="EMBL/GenBank/DDBJ databases">
        <title>Genomic Encyclopedia of Type Strains, Phase IV (KMG-IV): sequencing the most valuable type-strain genomes for metagenomic binning, comparative biology and taxonomic classification.</title>
        <authorList>
            <person name="Goeker M."/>
        </authorList>
    </citation>
    <scope>NUCLEOTIDE SEQUENCE [LARGE SCALE GENOMIC DNA]</scope>
    <source>
        <strain evidence="1 2">DSM 105721</strain>
    </source>
</reference>
<sequence>MNTTTLIPSQNEGLLPVLFGNNNTRKEEPTYTSYEVVNEPVRKDKRKKHFIEANTEPIDMIRLKSDCIVPVFSKDNEMTISHPSFIETVHKVASELFRGESIDEPDIMVSHVIKGRIPEAIHKPVAQLLESDKTIYYERMAFAFEIPTIYETIDGNRVNLCITGVRAYNRENLYSKKVAERFSVAIGFQNKVCCNLCTFTDGFKTDLRATSQHDLFREVMKLFQQYDANKHLRLMKSFTSSYLTEHQFAQFLGKSRLYQCLPAKEKKLLPNMELTDSQVNIIAKAYYHDDNFKKEHGENEINLWKFYNMLTGANKSSYIDNFLDRSLNSTQLTEGIDRALHGDNTYKWFIE</sequence>
<dbReference type="GeneID" id="93103309"/>
<protein>
    <recommendedName>
        <fullName evidence="3">DUF3871 family protein</fullName>
    </recommendedName>
</protein>
<dbReference type="EMBL" id="JACIES010000002">
    <property type="protein sequence ID" value="MBB4025480.1"/>
    <property type="molecule type" value="Genomic_DNA"/>
</dbReference>
<organism evidence="1 2">
    <name type="scientific">Butyricimonas faecihominis</name>
    <dbReference type="NCBI Taxonomy" id="1472416"/>
    <lineage>
        <taxon>Bacteria</taxon>
        <taxon>Pseudomonadati</taxon>
        <taxon>Bacteroidota</taxon>
        <taxon>Bacteroidia</taxon>
        <taxon>Bacteroidales</taxon>
        <taxon>Odoribacteraceae</taxon>
        <taxon>Butyricimonas</taxon>
    </lineage>
</organism>
<dbReference type="Proteomes" id="UP000546007">
    <property type="component" value="Unassembled WGS sequence"/>
</dbReference>